<evidence type="ECO:0000256" key="7">
    <source>
        <dbReference type="ARBA" id="ARBA00022946"/>
    </source>
</evidence>
<dbReference type="GeneID" id="11511869"/>
<dbReference type="InterPro" id="IPR013123">
    <property type="entry name" value="SpoU_subst-bd"/>
</dbReference>
<dbReference type="SMART" id="SM00967">
    <property type="entry name" value="SpoU_sub_bind"/>
    <property type="match status" value="1"/>
</dbReference>
<dbReference type="Gene3D" id="3.30.1330.30">
    <property type="match status" value="1"/>
</dbReference>
<comment type="subcellular location">
    <subcellularLocation>
        <location evidence="1">Mitochondrion</location>
    </subcellularLocation>
</comment>
<dbReference type="InterPro" id="IPR029064">
    <property type="entry name" value="Ribosomal_eL30-like_sf"/>
</dbReference>
<evidence type="ECO:0000256" key="2">
    <source>
        <dbReference type="ARBA" id="ARBA00007228"/>
    </source>
</evidence>
<protein>
    <recommendedName>
        <fullName evidence="9">rRNA methyltransferase 1, mitochondrial</fullName>
    </recommendedName>
</protein>
<feature type="region of interest" description="Disordered" evidence="10">
    <location>
        <begin position="45"/>
        <end position="120"/>
    </location>
</feature>
<evidence type="ECO:0000256" key="10">
    <source>
        <dbReference type="SAM" id="MobiDB-lite"/>
    </source>
</evidence>
<dbReference type="RefSeq" id="XP_003661190.1">
    <property type="nucleotide sequence ID" value="XM_003661142.1"/>
</dbReference>
<evidence type="ECO:0000256" key="8">
    <source>
        <dbReference type="ARBA" id="ARBA00023128"/>
    </source>
</evidence>
<dbReference type="eggNOG" id="KOG0838">
    <property type="taxonomic scope" value="Eukaryota"/>
</dbReference>
<dbReference type="VEuPathDB" id="FungiDB:MYCTH_2300298"/>
<dbReference type="CDD" id="cd18105">
    <property type="entry name" value="SpoU-like_MRM1"/>
    <property type="match status" value="1"/>
</dbReference>
<dbReference type="KEGG" id="mtm:MYCTH_2300298"/>
<feature type="compositionally biased region" description="Basic and acidic residues" evidence="10">
    <location>
        <begin position="70"/>
        <end position="87"/>
    </location>
</feature>
<dbReference type="FunFam" id="3.30.1330.30:FF:000035">
    <property type="entry name" value="TrmH family RNA methyltransferase"/>
    <property type="match status" value="1"/>
</dbReference>
<dbReference type="PANTHER" id="PTHR46103:SF1">
    <property type="entry name" value="RRNA METHYLTRANSFERASE 1, MITOCHONDRIAL"/>
    <property type="match status" value="1"/>
</dbReference>
<dbReference type="GO" id="GO:0005739">
    <property type="term" value="C:mitochondrion"/>
    <property type="evidence" value="ECO:0007669"/>
    <property type="project" value="UniProtKB-SubCell"/>
</dbReference>
<dbReference type="InterPro" id="IPR047182">
    <property type="entry name" value="MRM1"/>
</dbReference>
<dbReference type="OrthoDB" id="270651at2759"/>
<feature type="compositionally biased region" description="Basic and acidic residues" evidence="10">
    <location>
        <begin position="204"/>
        <end position="216"/>
    </location>
</feature>
<comment type="similarity">
    <text evidence="2">Belongs to the class IV-like SAM-binding methyltransferase superfamily. RNA methyltransferase TrmH family.</text>
</comment>
<evidence type="ECO:0000256" key="3">
    <source>
        <dbReference type="ARBA" id="ARBA00022552"/>
    </source>
</evidence>
<reference evidence="12 13" key="1">
    <citation type="journal article" date="2011" name="Nat. Biotechnol.">
        <title>Comparative genomic analysis of the thermophilic biomass-degrading fungi Myceliophthora thermophila and Thielavia terrestris.</title>
        <authorList>
            <person name="Berka R.M."/>
            <person name="Grigoriev I.V."/>
            <person name="Otillar R."/>
            <person name="Salamov A."/>
            <person name="Grimwood J."/>
            <person name="Reid I."/>
            <person name="Ishmael N."/>
            <person name="John T."/>
            <person name="Darmond C."/>
            <person name="Moisan M.-C."/>
            <person name="Henrissat B."/>
            <person name="Coutinho P.M."/>
            <person name="Lombard V."/>
            <person name="Natvig D.O."/>
            <person name="Lindquist E."/>
            <person name="Schmutz J."/>
            <person name="Lucas S."/>
            <person name="Harris P."/>
            <person name="Powlowski J."/>
            <person name="Bellemare A."/>
            <person name="Taylor D."/>
            <person name="Butler G."/>
            <person name="de Vries R.P."/>
            <person name="Allijn I.E."/>
            <person name="van den Brink J."/>
            <person name="Ushinsky S."/>
            <person name="Storms R."/>
            <person name="Powell A.J."/>
            <person name="Paulsen I.T."/>
            <person name="Elbourne L.D.H."/>
            <person name="Baker S.E."/>
            <person name="Magnuson J."/>
            <person name="LaBoissiere S."/>
            <person name="Clutterbuck A.J."/>
            <person name="Martinez D."/>
            <person name="Wogulis M."/>
            <person name="de Leon A.L."/>
            <person name="Rey M.W."/>
            <person name="Tsang A."/>
        </authorList>
    </citation>
    <scope>NUCLEOTIDE SEQUENCE [LARGE SCALE GENOMIC DNA]</scope>
    <source>
        <strain evidence="13">ATCC 42464 / BCRC 31852 / DSM 1799</strain>
    </source>
</reference>
<dbReference type="InterPro" id="IPR001537">
    <property type="entry name" value="SpoU_MeTrfase"/>
</dbReference>
<dbReference type="SUPFAM" id="SSF75217">
    <property type="entry name" value="alpha/beta knot"/>
    <property type="match status" value="1"/>
</dbReference>
<keyword evidence="4" id="KW-0489">Methyltransferase</keyword>
<feature type="compositionally biased region" description="Polar residues" evidence="10">
    <location>
        <begin position="148"/>
        <end position="157"/>
    </location>
</feature>
<dbReference type="InParanoid" id="G2QB07"/>
<dbReference type="Pfam" id="PF08032">
    <property type="entry name" value="SpoU_sub_bind"/>
    <property type="match status" value="1"/>
</dbReference>
<evidence type="ECO:0000256" key="6">
    <source>
        <dbReference type="ARBA" id="ARBA00022691"/>
    </source>
</evidence>
<name>G2QB07_THET4</name>
<keyword evidence="3" id="KW-0698">rRNA processing</keyword>
<dbReference type="Gene3D" id="3.40.1280.10">
    <property type="match status" value="1"/>
</dbReference>
<feature type="compositionally biased region" description="Basic and acidic residues" evidence="10">
    <location>
        <begin position="95"/>
        <end position="105"/>
    </location>
</feature>
<feature type="compositionally biased region" description="Basic and acidic residues" evidence="10">
    <location>
        <begin position="235"/>
        <end position="258"/>
    </location>
</feature>
<dbReference type="STRING" id="573729.G2QB07"/>
<dbReference type="SUPFAM" id="SSF55315">
    <property type="entry name" value="L30e-like"/>
    <property type="match status" value="1"/>
</dbReference>
<organism evidence="12 13">
    <name type="scientific">Thermothelomyces thermophilus (strain ATCC 42464 / BCRC 31852 / DSM 1799)</name>
    <name type="common">Sporotrichum thermophile</name>
    <dbReference type="NCBI Taxonomy" id="573729"/>
    <lineage>
        <taxon>Eukaryota</taxon>
        <taxon>Fungi</taxon>
        <taxon>Dikarya</taxon>
        <taxon>Ascomycota</taxon>
        <taxon>Pezizomycotina</taxon>
        <taxon>Sordariomycetes</taxon>
        <taxon>Sordariomycetidae</taxon>
        <taxon>Sordariales</taxon>
        <taxon>Chaetomiaceae</taxon>
        <taxon>Thermothelomyces</taxon>
    </lineage>
</organism>
<evidence type="ECO:0000256" key="9">
    <source>
        <dbReference type="ARBA" id="ARBA00034881"/>
    </source>
</evidence>
<evidence type="ECO:0000313" key="13">
    <source>
        <dbReference type="Proteomes" id="UP000007322"/>
    </source>
</evidence>
<dbReference type="OMA" id="IHANENR"/>
<evidence type="ECO:0000313" key="12">
    <source>
        <dbReference type="EMBL" id="AEO55945.1"/>
    </source>
</evidence>
<keyword evidence="6" id="KW-0949">S-adenosyl-L-methionine</keyword>
<keyword evidence="8" id="KW-0496">Mitochondrion</keyword>
<dbReference type="InterPro" id="IPR029028">
    <property type="entry name" value="Alpha/beta_knot_MTases"/>
</dbReference>
<keyword evidence="5" id="KW-0808">Transferase</keyword>
<evidence type="ECO:0000259" key="11">
    <source>
        <dbReference type="SMART" id="SM00967"/>
    </source>
</evidence>
<dbReference type="InterPro" id="IPR029026">
    <property type="entry name" value="tRNA_m1G_MTases_N"/>
</dbReference>
<feature type="region of interest" description="Disordered" evidence="10">
    <location>
        <begin position="137"/>
        <end position="262"/>
    </location>
</feature>
<dbReference type="InterPro" id="IPR047261">
    <property type="entry name" value="MRM1_MeTrfase_dom"/>
</dbReference>
<dbReference type="PANTHER" id="PTHR46103">
    <property type="entry name" value="RRNA METHYLTRANSFERASE 1, MITOCHONDRIAL"/>
    <property type="match status" value="1"/>
</dbReference>
<feature type="domain" description="RNA 2-O ribose methyltransferase substrate binding" evidence="11">
    <location>
        <begin position="270"/>
        <end position="353"/>
    </location>
</feature>
<dbReference type="EMBL" id="CP003003">
    <property type="protein sequence ID" value="AEO55945.1"/>
    <property type="molecule type" value="Genomic_DNA"/>
</dbReference>
<dbReference type="Pfam" id="PF00588">
    <property type="entry name" value="SpoU_methylase"/>
    <property type="match status" value="1"/>
</dbReference>
<dbReference type="GO" id="GO:0003723">
    <property type="term" value="F:RNA binding"/>
    <property type="evidence" value="ECO:0007669"/>
    <property type="project" value="InterPro"/>
</dbReference>
<evidence type="ECO:0000256" key="4">
    <source>
        <dbReference type="ARBA" id="ARBA00022603"/>
    </source>
</evidence>
<keyword evidence="7" id="KW-0809">Transit peptide</keyword>
<dbReference type="GO" id="GO:0016435">
    <property type="term" value="F:rRNA (guanine) methyltransferase activity"/>
    <property type="evidence" value="ECO:0007669"/>
    <property type="project" value="TreeGrafter"/>
</dbReference>
<dbReference type="Proteomes" id="UP000007322">
    <property type="component" value="Chromosome 2"/>
</dbReference>
<dbReference type="AlphaFoldDB" id="G2QB07"/>
<evidence type="ECO:0000256" key="1">
    <source>
        <dbReference type="ARBA" id="ARBA00004173"/>
    </source>
</evidence>
<keyword evidence="13" id="KW-1185">Reference proteome</keyword>
<proteinExistence type="inferred from homology"/>
<dbReference type="HOGENOM" id="CLU_021322_5_2_1"/>
<accession>G2QB07</accession>
<gene>
    <name evidence="12" type="ORF">MYCTH_2300298</name>
</gene>
<feature type="compositionally biased region" description="Basic and acidic residues" evidence="10">
    <location>
        <begin position="137"/>
        <end position="147"/>
    </location>
</feature>
<evidence type="ECO:0000256" key="5">
    <source>
        <dbReference type="ARBA" id="ARBA00022679"/>
    </source>
</evidence>
<sequence length="588" mass="63671">MSLSSLAHRAARPSLLGNPVLRLSYTALTTTRHASLSAINKGLVRSEQARPQGPRPEKLSELAAGTKRMTYAERQEARKRLAEERPSFKIRKGKKDITEYPDQAKPKSRQARFYDPESPFGKKSLVYQMKTGKLRDELRALEEKETESGGSSDSPFETSVPRPDLRSPPRRRSARERQSVRDDDTGDVADFVAELTRSAGPNRDAPRGDVSRRREAPAGAEDGDSLGRGGSSSSSRRDRGAGRREDAPRHKKEEDRDPPTITYTTAASQFLYGRSVVEAALRCSRRQLYKLYIYGGANRRTRGDDSLIRTLAERRGVPVTVLGDERGLRLLNRMSSSRPHNGFVLEASPLPQPPVTALGPLPDDYAGNPRYGVELGHQSAEEVAVNGRPASLPAPTASHRPLVLVVDRVVDPGNLGAILRTASFLGAAAVGITRRGSAGLTPVALKASAGAAESLPLFSVGSLPEFLSLSRANGWEVYAAVAGAPARKQRRHVDLRDVEEADPLRRDPCVLLVGNEGEGLDRMVVKKADYEVNIPNMSAPDSGVDSLNVSVAVGLLCSAFLKGAAKEMEGLGIGLGQGEEKGAKEDLW</sequence>